<feature type="transmembrane region" description="Helical" evidence="10">
    <location>
        <begin position="343"/>
        <end position="362"/>
    </location>
</feature>
<dbReference type="InterPro" id="IPR036259">
    <property type="entry name" value="MFS_trans_sf"/>
</dbReference>
<dbReference type="Proteomes" id="UP000190848">
    <property type="component" value="Chromosome"/>
</dbReference>
<evidence type="ECO:0000259" key="11">
    <source>
        <dbReference type="PROSITE" id="PS50850"/>
    </source>
</evidence>
<dbReference type="InterPro" id="IPR047984">
    <property type="entry name" value="XylE-like"/>
</dbReference>
<feature type="transmembrane region" description="Helical" evidence="10">
    <location>
        <begin position="31"/>
        <end position="57"/>
    </location>
</feature>
<evidence type="ECO:0000256" key="4">
    <source>
        <dbReference type="ARBA" id="ARBA00022475"/>
    </source>
</evidence>
<organism evidence="12 13">
    <name type="scientific">Elizabethkingia anophelis</name>
    <dbReference type="NCBI Taxonomy" id="1117645"/>
    <lineage>
        <taxon>Bacteria</taxon>
        <taxon>Pseudomonadati</taxon>
        <taxon>Bacteroidota</taxon>
        <taxon>Flavobacteriia</taxon>
        <taxon>Flavobacteriales</taxon>
        <taxon>Weeksellaceae</taxon>
        <taxon>Elizabethkingia</taxon>
    </lineage>
</organism>
<accession>A0AAU8VDQ6</accession>
<feature type="transmembrane region" description="Helical" evidence="10">
    <location>
        <begin position="275"/>
        <end position="297"/>
    </location>
</feature>
<evidence type="ECO:0000313" key="13">
    <source>
        <dbReference type="Proteomes" id="UP000190848"/>
    </source>
</evidence>
<feature type="transmembrane region" description="Helical" evidence="10">
    <location>
        <begin position="126"/>
        <end position="147"/>
    </location>
</feature>
<evidence type="ECO:0000256" key="6">
    <source>
        <dbReference type="ARBA" id="ARBA00022692"/>
    </source>
</evidence>
<dbReference type="PROSITE" id="PS00217">
    <property type="entry name" value="SUGAR_TRANSPORT_2"/>
    <property type="match status" value="1"/>
</dbReference>
<gene>
    <name evidence="12" type="ORF">BBD32_06175</name>
</gene>
<dbReference type="InterPro" id="IPR005828">
    <property type="entry name" value="MFS_sugar_transport-like"/>
</dbReference>
<feature type="domain" description="Major facilitator superfamily (MFS) profile" evidence="11">
    <location>
        <begin position="35"/>
        <end position="459"/>
    </location>
</feature>
<feature type="transmembrane region" description="Helical" evidence="10">
    <location>
        <begin position="368"/>
        <end position="393"/>
    </location>
</feature>
<dbReference type="InterPro" id="IPR020846">
    <property type="entry name" value="MFS_dom"/>
</dbReference>
<dbReference type="PROSITE" id="PS50850">
    <property type="entry name" value="MFS"/>
    <property type="match status" value="1"/>
</dbReference>
<proteinExistence type="inferred from homology"/>
<sequence length="477" mass="52160">MRNNKGKHTYKYDCRKSFKINDMQSAVNSGIIYKATLVASVGGLLFGYDTAVISGAIGFMRSFYQLSDIMTGWVASCALLGCIAGAMYSGKLSDRSGRKNVLMLSAVLFTISSIGTAMAPNLWFFVLFRIIGGMGIGIASMLSPMYISEMAPASVRGRLISVFQLGIVTGILVIYFVNAYIAGIHNEAWNISTGWRWMFGSGIIPSVIFILLLLTVPESPRWLASQKKQFEALVILSQINGSTAAQQELDSINESLKDEVPFSLASLKGSKLKKALITGILLAVFSQFTGINAIMYYAPEIFKSTGTGTDSAFIQTVLVGVINVAFTLIAIKYVDSWGRKKLLLSGISGMTICLCIIGLAFYTQQQGYLVLIAILGYIAFFAMSLGPLTFVVIAEIFPTKSRATAMSITTFFLWLAVFLVSQTFPILIGSIGSAYTFWLYTLISVLAFLFIRKCIPETKGKTLEEIEASWNLKEENN</sequence>
<evidence type="ECO:0000256" key="3">
    <source>
        <dbReference type="ARBA" id="ARBA00022448"/>
    </source>
</evidence>
<dbReference type="PROSITE" id="PS00216">
    <property type="entry name" value="SUGAR_TRANSPORT_1"/>
    <property type="match status" value="1"/>
</dbReference>
<dbReference type="PANTHER" id="PTHR48023:SF4">
    <property type="entry name" value="D-XYLOSE-PROTON SYMPORTER-LIKE 2"/>
    <property type="match status" value="1"/>
</dbReference>
<dbReference type="SUPFAM" id="SSF103473">
    <property type="entry name" value="MFS general substrate transporter"/>
    <property type="match status" value="1"/>
</dbReference>
<feature type="transmembrane region" description="Helical" evidence="10">
    <location>
        <begin position="101"/>
        <end position="120"/>
    </location>
</feature>
<dbReference type="CDD" id="cd17359">
    <property type="entry name" value="MFS_XylE_like"/>
    <property type="match status" value="1"/>
</dbReference>
<dbReference type="Gene3D" id="1.20.1250.20">
    <property type="entry name" value="MFS general substrate transporter like domains"/>
    <property type="match status" value="2"/>
</dbReference>
<keyword evidence="8 10" id="KW-0472">Membrane</keyword>
<keyword evidence="4" id="KW-1003">Cell membrane</keyword>
<dbReference type="InterPro" id="IPR005829">
    <property type="entry name" value="Sugar_transporter_CS"/>
</dbReference>
<reference evidence="12 13" key="1">
    <citation type="submission" date="2016-07" db="EMBL/GenBank/DDBJ databases">
        <title>Revisiting the taxonomy of the Elizabethkingia Genus using Whole-Genome Sequencing, Optical Mapping, and MALDI-TOF, along with proposal of three novel Elizabethkingia species: Elizabethkingia bruuniana sp. nov., Elizabethkingia ursingii sp. nov., and Elizabethkingia occulta sp. nov.</title>
        <authorList>
            <person name="Nicholson A.C."/>
        </authorList>
    </citation>
    <scope>NUCLEOTIDE SEQUENCE [LARGE SCALE GENOMIC DNA]</scope>
    <source>
        <strain evidence="12 13">F3201</strain>
    </source>
</reference>
<feature type="transmembrane region" description="Helical" evidence="10">
    <location>
        <begin position="69"/>
        <end position="89"/>
    </location>
</feature>
<comment type="similarity">
    <text evidence="2 9">Belongs to the major facilitator superfamily. Sugar transporter (TC 2.A.1.1) family.</text>
</comment>
<comment type="subcellular location">
    <subcellularLocation>
        <location evidence="1">Cell membrane</location>
        <topology evidence="1">Multi-pass membrane protein</topology>
    </subcellularLocation>
</comment>
<dbReference type="InterPro" id="IPR003663">
    <property type="entry name" value="Sugar/inositol_transpt"/>
</dbReference>
<dbReference type="PANTHER" id="PTHR48023">
    <property type="entry name" value="D-XYLOSE-PROTON SYMPORTER-LIKE 2"/>
    <property type="match status" value="1"/>
</dbReference>
<evidence type="ECO:0000256" key="8">
    <source>
        <dbReference type="ARBA" id="ARBA00023136"/>
    </source>
</evidence>
<evidence type="ECO:0000256" key="1">
    <source>
        <dbReference type="ARBA" id="ARBA00004651"/>
    </source>
</evidence>
<dbReference type="AlphaFoldDB" id="A0AAU8VDQ6"/>
<feature type="transmembrane region" description="Helical" evidence="10">
    <location>
        <begin position="159"/>
        <end position="177"/>
    </location>
</feature>
<dbReference type="PRINTS" id="PR00171">
    <property type="entry name" value="SUGRTRNSPORT"/>
</dbReference>
<protein>
    <submittedName>
        <fullName evidence="12">MFS transporter</fullName>
    </submittedName>
</protein>
<evidence type="ECO:0000256" key="10">
    <source>
        <dbReference type="SAM" id="Phobius"/>
    </source>
</evidence>
<dbReference type="EMBL" id="CP016374">
    <property type="protein sequence ID" value="AQX01070.1"/>
    <property type="molecule type" value="Genomic_DNA"/>
</dbReference>
<evidence type="ECO:0000313" key="12">
    <source>
        <dbReference type="EMBL" id="AQX01070.1"/>
    </source>
</evidence>
<feature type="transmembrane region" description="Helical" evidence="10">
    <location>
        <begin position="197"/>
        <end position="216"/>
    </location>
</feature>
<evidence type="ECO:0000256" key="2">
    <source>
        <dbReference type="ARBA" id="ARBA00010992"/>
    </source>
</evidence>
<evidence type="ECO:0000256" key="7">
    <source>
        <dbReference type="ARBA" id="ARBA00022989"/>
    </source>
</evidence>
<dbReference type="FunFam" id="1.20.1250.20:FF:000122">
    <property type="entry name" value="D-xylose transporter XylE"/>
    <property type="match status" value="1"/>
</dbReference>
<feature type="transmembrane region" description="Helical" evidence="10">
    <location>
        <begin position="405"/>
        <end position="428"/>
    </location>
</feature>
<dbReference type="NCBIfam" id="TIGR00879">
    <property type="entry name" value="SP"/>
    <property type="match status" value="1"/>
</dbReference>
<dbReference type="Pfam" id="PF00083">
    <property type="entry name" value="Sugar_tr"/>
    <property type="match status" value="1"/>
</dbReference>
<dbReference type="GO" id="GO:0005886">
    <property type="term" value="C:plasma membrane"/>
    <property type="evidence" value="ECO:0007669"/>
    <property type="project" value="UniProtKB-SubCell"/>
</dbReference>
<feature type="transmembrane region" description="Helical" evidence="10">
    <location>
        <begin position="312"/>
        <end position="331"/>
    </location>
</feature>
<keyword evidence="7 10" id="KW-1133">Transmembrane helix</keyword>
<feature type="transmembrane region" description="Helical" evidence="10">
    <location>
        <begin position="434"/>
        <end position="451"/>
    </location>
</feature>
<keyword evidence="6 10" id="KW-0812">Transmembrane</keyword>
<keyword evidence="5" id="KW-0762">Sugar transport</keyword>
<dbReference type="GO" id="GO:0022857">
    <property type="term" value="F:transmembrane transporter activity"/>
    <property type="evidence" value="ECO:0007669"/>
    <property type="project" value="InterPro"/>
</dbReference>
<keyword evidence="3 9" id="KW-0813">Transport</keyword>
<dbReference type="GO" id="GO:1904659">
    <property type="term" value="P:D-glucose transmembrane transport"/>
    <property type="evidence" value="ECO:0007669"/>
    <property type="project" value="TreeGrafter"/>
</dbReference>
<dbReference type="InterPro" id="IPR050820">
    <property type="entry name" value="MFS_Sugar_Transporter"/>
</dbReference>
<name>A0AAU8VDQ6_9FLAO</name>
<evidence type="ECO:0000256" key="5">
    <source>
        <dbReference type="ARBA" id="ARBA00022597"/>
    </source>
</evidence>
<evidence type="ECO:0000256" key="9">
    <source>
        <dbReference type="RuleBase" id="RU003346"/>
    </source>
</evidence>